<organism evidence="2 3">
    <name type="scientific">Sorangium cellulosum</name>
    <name type="common">Polyangium cellulosum</name>
    <dbReference type="NCBI Taxonomy" id="56"/>
    <lineage>
        <taxon>Bacteria</taxon>
        <taxon>Pseudomonadati</taxon>
        <taxon>Myxococcota</taxon>
        <taxon>Polyangia</taxon>
        <taxon>Polyangiales</taxon>
        <taxon>Polyangiaceae</taxon>
        <taxon>Sorangium</taxon>
    </lineage>
</organism>
<feature type="compositionally biased region" description="Pro residues" evidence="1">
    <location>
        <begin position="1"/>
        <end position="13"/>
    </location>
</feature>
<dbReference type="Proteomes" id="UP000075635">
    <property type="component" value="Unassembled WGS sequence"/>
</dbReference>
<dbReference type="AlphaFoldDB" id="A0A150RYP3"/>
<sequence>MAPAPRNPPPLPPQARSQPAVRPGERGAPEPPRSLPPDAPRRVGEHVSQALKDHITEMALGLLEEQMQARIVHYRADLETNPQLDAVTAQVVAQLKVIQASAGAADRGTKNRDAIRDAHEKTLCALLERVIRDDGISLLVERRLKKIHKNLARLFFQSELHEKTRGRDGAPKVIHHGEQALFYVLTRYRNRIEAELDGFEFASEQAREESFELLAKLTKDMQDAFLSRRSSELRRIVSVVHAVLVDFFSVRLAQSLGDISARVVRDAGTFEGRAFAYKVTSEAFPRFRAAFERHLMVMLIGFAEDELVAQLADTAGAERDETILFITDPHLFSMICGEVCEGLYEFLCNEGFLDLPPDWRRASTAPSDS</sequence>
<protein>
    <submittedName>
        <fullName evidence="2">Uncharacterized protein</fullName>
    </submittedName>
</protein>
<evidence type="ECO:0000256" key="1">
    <source>
        <dbReference type="SAM" id="MobiDB-lite"/>
    </source>
</evidence>
<feature type="compositionally biased region" description="Pro residues" evidence="1">
    <location>
        <begin position="29"/>
        <end position="38"/>
    </location>
</feature>
<gene>
    <name evidence="2" type="ORF">BE17_04695</name>
</gene>
<dbReference type="EMBL" id="JEMB01001744">
    <property type="protein sequence ID" value="KYF85301.1"/>
    <property type="molecule type" value="Genomic_DNA"/>
</dbReference>
<evidence type="ECO:0000313" key="3">
    <source>
        <dbReference type="Proteomes" id="UP000075635"/>
    </source>
</evidence>
<accession>A0A150RYP3</accession>
<name>A0A150RYP3_SORCE</name>
<evidence type="ECO:0000313" key="2">
    <source>
        <dbReference type="EMBL" id="KYF85301.1"/>
    </source>
</evidence>
<feature type="region of interest" description="Disordered" evidence="1">
    <location>
        <begin position="1"/>
        <end position="45"/>
    </location>
</feature>
<comment type="caution">
    <text evidence="2">The sequence shown here is derived from an EMBL/GenBank/DDBJ whole genome shotgun (WGS) entry which is preliminary data.</text>
</comment>
<proteinExistence type="predicted"/>
<reference evidence="2 3" key="1">
    <citation type="submission" date="2014-02" db="EMBL/GenBank/DDBJ databases">
        <title>The small core and large imbalanced accessory genome model reveals a collaborative survival strategy of Sorangium cellulosum strains in nature.</title>
        <authorList>
            <person name="Han K."/>
            <person name="Peng R."/>
            <person name="Blom J."/>
            <person name="Li Y.-Z."/>
        </authorList>
    </citation>
    <scope>NUCLEOTIDE SEQUENCE [LARGE SCALE GENOMIC DNA]</scope>
    <source>
        <strain evidence="2 3">So0011-07</strain>
    </source>
</reference>